<reference evidence="3 4" key="1">
    <citation type="submission" date="2017-04" db="EMBL/GenBank/DDBJ databases">
        <authorList>
            <person name="Afonso C.L."/>
            <person name="Miller P.J."/>
            <person name="Scott M.A."/>
            <person name="Spackman E."/>
            <person name="Goraichik I."/>
            <person name="Dimitrov K.M."/>
            <person name="Suarez D.L."/>
            <person name="Swayne D.E."/>
        </authorList>
    </citation>
    <scope>NUCLEOTIDE SEQUENCE [LARGE SCALE GENOMIC DNA]</scope>
    <source>
        <strain evidence="3 4">KR-140</strain>
    </source>
</reference>
<evidence type="ECO:0000313" key="3">
    <source>
        <dbReference type="EMBL" id="SMB94900.1"/>
    </source>
</evidence>
<dbReference type="AlphaFoldDB" id="A0A1W1VNV2"/>
<keyword evidence="4" id="KW-1185">Reference proteome</keyword>
<keyword evidence="2" id="KW-0812">Transmembrane</keyword>
<sequence>MRQAGTRGVRGAYPERMALPTPPRSGSRLPGVPDPWDRGSSSPTQRAEQALRRGMDLGQRALSLGGLLLLGVLAFAVFAGLLLGLGILLAGGNAIAGWLMGLVLILALVVAAWFGRRASQVLRAPPESAPQDVPTPPSIREDEAGLLALLRAGERALPAPGRAALHATVIATRDALRVTAGDAAFGRDTHDARQAAREDLPELLHTYQSGRRTPETDRLFLEQLDLIGGRMREVVQERQAQHVRTLTAQRRYLESKYREGEE</sequence>
<gene>
    <name evidence="3" type="ORF">SAMN00790413_02582</name>
</gene>
<keyword evidence="2" id="KW-0472">Membrane</keyword>
<dbReference type="EMBL" id="FWWU01000009">
    <property type="protein sequence ID" value="SMB94900.1"/>
    <property type="molecule type" value="Genomic_DNA"/>
</dbReference>
<protein>
    <submittedName>
        <fullName evidence="3">Uncharacterized protein</fullName>
    </submittedName>
</protein>
<dbReference type="Proteomes" id="UP000192582">
    <property type="component" value="Unassembled WGS sequence"/>
</dbReference>
<name>A0A1W1VNV2_9DEIO</name>
<evidence type="ECO:0000256" key="2">
    <source>
        <dbReference type="SAM" id="Phobius"/>
    </source>
</evidence>
<dbReference type="STRING" id="695939.SAMN00790413_02582"/>
<keyword evidence="2" id="KW-1133">Transmembrane helix</keyword>
<feature type="transmembrane region" description="Helical" evidence="2">
    <location>
        <begin position="61"/>
        <end position="89"/>
    </location>
</feature>
<evidence type="ECO:0000256" key="1">
    <source>
        <dbReference type="SAM" id="MobiDB-lite"/>
    </source>
</evidence>
<feature type="transmembrane region" description="Helical" evidence="2">
    <location>
        <begin position="95"/>
        <end position="114"/>
    </location>
</feature>
<proteinExistence type="predicted"/>
<evidence type="ECO:0000313" key="4">
    <source>
        <dbReference type="Proteomes" id="UP000192582"/>
    </source>
</evidence>
<organism evidence="3 4">
    <name type="scientific">Deinococcus hopiensis KR-140</name>
    <dbReference type="NCBI Taxonomy" id="695939"/>
    <lineage>
        <taxon>Bacteria</taxon>
        <taxon>Thermotogati</taxon>
        <taxon>Deinococcota</taxon>
        <taxon>Deinococci</taxon>
        <taxon>Deinococcales</taxon>
        <taxon>Deinococcaceae</taxon>
        <taxon>Deinococcus</taxon>
    </lineage>
</organism>
<feature type="region of interest" description="Disordered" evidence="1">
    <location>
        <begin position="1"/>
        <end position="50"/>
    </location>
</feature>
<accession>A0A1W1VNV2</accession>